<dbReference type="PANTHER" id="PTHR48051:SF58">
    <property type="entry name" value="VOLUME-REGULATED ANION CHANNEL SUBUNIT LRRC8E"/>
    <property type="match status" value="1"/>
</dbReference>
<accession>A0A8C2FJ46</accession>
<keyword evidence="1" id="KW-0433">Leucine-rich repeat</keyword>
<dbReference type="InterPro" id="IPR032675">
    <property type="entry name" value="LRR_dom_sf"/>
</dbReference>
<evidence type="ECO:0000256" key="1">
    <source>
        <dbReference type="ARBA" id="ARBA00022614"/>
    </source>
</evidence>
<proteinExistence type="predicted"/>
<reference evidence="3" key="1">
    <citation type="submission" date="2025-08" db="UniProtKB">
        <authorList>
            <consortium name="Ensembl"/>
        </authorList>
    </citation>
    <scope>IDENTIFICATION</scope>
</reference>
<evidence type="ECO:0000313" key="4">
    <source>
        <dbReference type="Proteomes" id="UP000694701"/>
    </source>
</evidence>
<dbReference type="AlphaFoldDB" id="A0A8C2FJ46"/>
<dbReference type="FunFam" id="3.80.10.10:FF:000294">
    <property type="entry name" value="Leucine-rich repeat-containing 8 VRAC subunit B"/>
    <property type="match status" value="1"/>
</dbReference>
<dbReference type="GO" id="GO:0005737">
    <property type="term" value="C:cytoplasm"/>
    <property type="evidence" value="ECO:0007669"/>
    <property type="project" value="TreeGrafter"/>
</dbReference>
<organism evidence="3 4">
    <name type="scientific">Cyprinus carpio</name>
    <name type="common">Common carp</name>
    <dbReference type="NCBI Taxonomy" id="7962"/>
    <lineage>
        <taxon>Eukaryota</taxon>
        <taxon>Metazoa</taxon>
        <taxon>Chordata</taxon>
        <taxon>Craniata</taxon>
        <taxon>Vertebrata</taxon>
        <taxon>Euteleostomi</taxon>
        <taxon>Actinopterygii</taxon>
        <taxon>Neopterygii</taxon>
        <taxon>Teleostei</taxon>
        <taxon>Ostariophysi</taxon>
        <taxon>Cypriniformes</taxon>
        <taxon>Cyprinidae</taxon>
        <taxon>Cyprininae</taxon>
        <taxon>Cyprinus</taxon>
    </lineage>
</organism>
<sequence>MHLQKLSINNEGTKLMVLNSLKKMVNLSELELVRCDLERIPHSIFSLHNLQEIDLKDNNLKTIEEIISFQHLHRLVCLKLWYNQIAYIPIQIGTLVNLERLYLNRNKIEKIPHQLFFCRKLRFLDLSHNNLTDIPSEIGTLQSLQSLAVTANRVSQVQDKCS</sequence>
<protein>
    <submittedName>
        <fullName evidence="3">Uncharacterized protein</fullName>
    </submittedName>
</protein>
<dbReference type="InterPro" id="IPR050216">
    <property type="entry name" value="LRR_domain-containing"/>
</dbReference>
<name>A0A8C2FJ46_CYPCA</name>
<dbReference type="PANTHER" id="PTHR48051">
    <property type="match status" value="1"/>
</dbReference>
<dbReference type="SUPFAM" id="SSF52075">
    <property type="entry name" value="Outer arm dynein light chain 1"/>
    <property type="match status" value="1"/>
</dbReference>
<dbReference type="Proteomes" id="UP000694701">
    <property type="component" value="Unplaced"/>
</dbReference>
<dbReference type="Pfam" id="PF13855">
    <property type="entry name" value="LRR_8"/>
    <property type="match status" value="2"/>
</dbReference>
<dbReference type="Gene3D" id="3.80.10.10">
    <property type="entry name" value="Ribonuclease Inhibitor"/>
    <property type="match status" value="1"/>
</dbReference>
<dbReference type="PROSITE" id="PS51450">
    <property type="entry name" value="LRR"/>
    <property type="match status" value="3"/>
</dbReference>
<evidence type="ECO:0000256" key="2">
    <source>
        <dbReference type="ARBA" id="ARBA00022737"/>
    </source>
</evidence>
<keyword evidence="2" id="KW-0677">Repeat</keyword>
<dbReference type="InterPro" id="IPR001611">
    <property type="entry name" value="Leu-rich_rpt"/>
</dbReference>
<dbReference type="Ensembl" id="ENSCCRT00020061972.1">
    <property type="protein sequence ID" value="ENSCCRP00020056207.1"/>
    <property type="gene ID" value="ENSCCRG00020026585.1"/>
</dbReference>
<evidence type="ECO:0000313" key="3">
    <source>
        <dbReference type="Ensembl" id="ENSCCRP00020056207.1"/>
    </source>
</evidence>
<dbReference type="InterPro" id="IPR003591">
    <property type="entry name" value="Leu-rich_rpt_typical-subtyp"/>
</dbReference>
<dbReference type="SMART" id="SM00369">
    <property type="entry name" value="LRR_TYP"/>
    <property type="match status" value="5"/>
</dbReference>